<dbReference type="Proteomes" id="UP000245942">
    <property type="component" value="Unassembled WGS sequence"/>
</dbReference>
<evidence type="ECO:0000259" key="3">
    <source>
        <dbReference type="Pfam" id="PF23726"/>
    </source>
</evidence>
<feature type="region of interest" description="Disordered" evidence="1">
    <location>
        <begin position="258"/>
        <end position="286"/>
    </location>
</feature>
<evidence type="ECO:0000313" key="5">
    <source>
        <dbReference type="Proteomes" id="UP000245942"/>
    </source>
</evidence>
<dbReference type="GO" id="GO:0005634">
    <property type="term" value="C:nucleus"/>
    <property type="evidence" value="ECO:0007669"/>
    <property type="project" value="InterPro"/>
</dbReference>
<feature type="compositionally biased region" description="Low complexity" evidence="1">
    <location>
        <begin position="260"/>
        <end position="272"/>
    </location>
</feature>
<dbReference type="OrthoDB" id="433457at2759"/>
<dbReference type="GO" id="GO:0003676">
    <property type="term" value="F:nucleic acid binding"/>
    <property type="evidence" value="ECO:0007669"/>
    <property type="project" value="InterPro"/>
</dbReference>
<dbReference type="InterPro" id="IPR015943">
    <property type="entry name" value="WD40/YVTN_repeat-like_dom_sf"/>
</dbReference>
<keyword evidence="5" id="KW-1185">Reference proteome</keyword>
<feature type="region of interest" description="Disordered" evidence="1">
    <location>
        <begin position="342"/>
        <end position="452"/>
    </location>
</feature>
<feature type="compositionally biased region" description="Low complexity" evidence="1">
    <location>
        <begin position="393"/>
        <end position="404"/>
    </location>
</feature>
<feature type="compositionally biased region" description="Basic and acidic residues" evidence="1">
    <location>
        <begin position="1302"/>
        <end position="1321"/>
    </location>
</feature>
<evidence type="ECO:0000313" key="4">
    <source>
        <dbReference type="EMBL" id="PWN20706.1"/>
    </source>
</evidence>
<organism evidence="4 5">
    <name type="scientific">Pseudomicrostroma glucosiphilum</name>
    <dbReference type="NCBI Taxonomy" id="1684307"/>
    <lineage>
        <taxon>Eukaryota</taxon>
        <taxon>Fungi</taxon>
        <taxon>Dikarya</taxon>
        <taxon>Basidiomycota</taxon>
        <taxon>Ustilaginomycotina</taxon>
        <taxon>Exobasidiomycetes</taxon>
        <taxon>Microstromatales</taxon>
        <taxon>Microstromatales incertae sedis</taxon>
        <taxon>Pseudomicrostroma</taxon>
    </lineage>
</organism>
<dbReference type="EMBL" id="KZ819327">
    <property type="protein sequence ID" value="PWN20706.1"/>
    <property type="molecule type" value="Genomic_DNA"/>
</dbReference>
<dbReference type="GeneID" id="37016040"/>
<dbReference type="RefSeq" id="XP_025347866.1">
    <property type="nucleotide sequence ID" value="XM_025494306.1"/>
</dbReference>
<name>A0A316U635_9BASI</name>
<feature type="domain" description="RSE1/DDB1/CPSF1 second beta-propeller" evidence="3">
    <location>
        <begin position="689"/>
        <end position="995"/>
    </location>
</feature>
<dbReference type="InterPro" id="IPR058543">
    <property type="entry name" value="Beta-prop_RSE1/DDB1/CPSF1_2nd"/>
</dbReference>
<evidence type="ECO:0008006" key="6">
    <source>
        <dbReference type="Google" id="ProtNLM"/>
    </source>
</evidence>
<gene>
    <name evidence="4" type="ORF">BCV69DRAFT_299186</name>
</gene>
<dbReference type="InterPro" id="IPR004871">
    <property type="entry name" value="RSE1/DDB1/CPSF1_C"/>
</dbReference>
<dbReference type="Pfam" id="PF23726">
    <property type="entry name" value="Beta-prop_RSE1_2nd"/>
    <property type="match status" value="1"/>
</dbReference>
<evidence type="ECO:0000259" key="2">
    <source>
        <dbReference type="Pfam" id="PF03178"/>
    </source>
</evidence>
<dbReference type="PANTHER" id="PTHR10644">
    <property type="entry name" value="DNA REPAIR/RNA PROCESSING CPSF FAMILY"/>
    <property type="match status" value="1"/>
</dbReference>
<dbReference type="InterPro" id="IPR050358">
    <property type="entry name" value="RSE1/DDB1/CFT1"/>
</dbReference>
<proteinExistence type="predicted"/>
<dbReference type="Pfam" id="PF03178">
    <property type="entry name" value="CPSF_A"/>
    <property type="match status" value="1"/>
</dbReference>
<feature type="region of interest" description="Disordered" evidence="1">
    <location>
        <begin position="1302"/>
        <end position="1337"/>
    </location>
</feature>
<dbReference type="STRING" id="1684307.A0A316U635"/>
<evidence type="ECO:0000256" key="1">
    <source>
        <dbReference type="SAM" id="MobiDB-lite"/>
    </source>
</evidence>
<reference evidence="4 5" key="1">
    <citation type="journal article" date="2018" name="Mol. Biol. Evol.">
        <title>Broad Genomic Sampling Reveals a Smut Pathogenic Ancestry of the Fungal Clade Ustilaginomycotina.</title>
        <authorList>
            <person name="Kijpornyongpan T."/>
            <person name="Mondo S.J."/>
            <person name="Barry K."/>
            <person name="Sandor L."/>
            <person name="Lee J."/>
            <person name="Lipzen A."/>
            <person name="Pangilinan J."/>
            <person name="LaButti K."/>
            <person name="Hainaut M."/>
            <person name="Henrissat B."/>
            <person name="Grigoriev I.V."/>
            <person name="Spatafora J.W."/>
            <person name="Aime M.C."/>
        </authorList>
    </citation>
    <scope>NUCLEOTIDE SEQUENCE [LARGE SCALE GENOMIC DNA]</scope>
    <source>
        <strain evidence="4 5">MCA 4718</strain>
    </source>
</reference>
<protein>
    <recommendedName>
        <fullName evidence="6">Cleavage/polyadenylation specificity factor A subunit C-terminal domain-containing protein</fullName>
    </recommendedName>
</protein>
<dbReference type="Gene3D" id="1.10.150.910">
    <property type="match status" value="1"/>
</dbReference>
<accession>A0A316U635</accession>
<dbReference type="Gene3D" id="2.130.10.10">
    <property type="entry name" value="YVTN repeat-like/Quinoprotein amine dehydrogenase"/>
    <property type="match status" value="2"/>
</dbReference>
<feature type="domain" description="RSE1/DDB1/CPSF1 C-terminal" evidence="2">
    <location>
        <begin position="1071"/>
        <end position="1480"/>
    </location>
</feature>
<sequence length="1537" mass="160774">MQVVTHLHKPSTQLQSAVLPTFLDAEHPSLCIVKHSSLDFLLLPSAEGSRRATQEPLGKVAHVDVNARILAVSPFTAHGRERLAILTDHHQPRLLVLEAHPHASAGQDAAFNIVCNATILLDEMARLPAELGLGVWTVSNGGRQAVVAHTHSGILRVLPTAEVEAEQQSEYASKVFSARLPHPTILSLAPIDRPQSEDLTIALLSISSTPSSLPGLGSQCLPVLSFHSIDEAKHDLVPLPWGGPDRKVPPLIEEFKTGTSGAEASGSGSQSAKNNGPQAKGKTFTPEEIRAREQKLAKSALGRSHVPLPFADALGAHLITSLPASAGGGVIVWSETSVLIVPPPAPQGASEGQEAGQESPSTARGKRRKASVTSPGERRASQSSAKGIPPLPSSGSGSALSTSPDTAIVAHSPSSQANEHGKRRRSSAKKSSISIAAGAQPEPLDTLSNAPSDTRSKMLRLVLPRPVQITSAEIVKEGDEAVVPNQTGGRATLSVLFATMAGSLNMLEISLSRQDKSESWRPRSMKATKIGVTPRTSGPGSLTYLGEGYVHAASASGDSSIVQLLSESSGAQNDASNDTVDDVEMVSPPVSPIKSSSQRKLSTSAGPSISTALAHSQALAQNKFDADLSSSTTVAMRSIMTFPSLAPLLDFFIDGDANAPSGGTQARIIAACGSGPDGAIAVVKNGVSMEELGSLGVSDIRKLWSVDLGTCVGIVCGFAEHTQVLGLGAEGVIDVSDSTGLDLSVKTIEAASLGSGIWARVTEDAVSVVSPSGVTSTWSPSQMEGSVVGNTKIIVASFDPASSQVLLALKGGHVALLTIQGEGIALTASASLAGEVSAVSLAHGIAAVGQWKTNSVRLLSAPGLEDLTPSSMEEEEGDFGSLPRSLLVHSFDEDDGDASQKQLYLLIGLASGAVVACALALPTADSISKSIGVFDRKSSAFGLQPIRLLPFTTTQGRRAVLAINGETPTVIWAEKRRLIFSAVSYPSVMAAVPISIPGAEPTLALALPDRIQLTSIKEIGKLEISKTHLGLDNPTAIAGLGRDDRGYHRYFAVVTTPFRPEGNSTRESRPSKVILFDSVTCEPLSSIDLEPRERAGCIGMMQVDGEEYLVAGTGFVDPYESEVYSGRLIGFALKDPSGGADDKDEAVNMQLVQAFEKQVSGNVYAVTSLLGNRLVAAINSEVISYSLEDLQASSGGGAMEVDSREPQMRLRQHSRWGCAFIACTLSPIADEPQRFLVGDGLRSLCVLRVDAATGALSEIARDCDPFWTTACSSLDSKSQTFIGADISFNLFTAQRATLAPETKRRIEREAEKRRERAERGEGSAALGSSNDPPVLNVDDEVEGEWSHIMERRGAWHYGDLINRFREGSLVAKATTGTATGSGSAASTTTTAAGAAAPPIDPRLVFCTSSGALGIISTLDESASQVLSQVERNLQEYLSAPSSSASSSLAPLGEISAREYRTLRTDHRTAEPVGFIDGDVLVGAYALGLSETQKREVLDDVIGVAGGGMGEGVGVGVGKVEASKEVVDELVAALSRVC</sequence>